<reference evidence="1 2" key="1">
    <citation type="submission" date="2019-07" db="EMBL/GenBank/DDBJ databases">
        <authorList>
            <person name="Kim J."/>
        </authorList>
    </citation>
    <scope>NUCLEOTIDE SEQUENCE [LARGE SCALE GENOMIC DNA]</scope>
    <source>
        <strain evidence="1 2">N4</strain>
    </source>
</reference>
<gene>
    <name evidence="1" type="ORF">FPZ44_24460</name>
</gene>
<proteinExistence type="predicted"/>
<dbReference type="AlphaFoldDB" id="A0A559IEL4"/>
<name>A0A559IEL4_9BACL</name>
<keyword evidence="2" id="KW-1185">Reference proteome</keyword>
<dbReference type="EMBL" id="VNJK01000006">
    <property type="protein sequence ID" value="TVX86092.1"/>
    <property type="molecule type" value="Genomic_DNA"/>
</dbReference>
<comment type="caution">
    <text evidence="1">The sequence shown here is derived from an EMBL/GenBank/DDBJ whole genome shotgun (WGS) entry which is preliminary data.</text>
</comment>
<evidence type="ECO:0000313" key="1">
    <source>
        <dbReference type="EMBL" id="TVX86092.1"/>
    </source>
</evidence>
<dbReference type="OrthoDB" id="7820733at2"/>
<protein>
    <submittedName>
        <fullName evidence="1">Uncharacterized protein</fullName>
    </submittedName>
</protein>
<evidence type="ECO:0000313" key="2">
    <source>
        <dbReference type="Proteomes" id="UP000318102"/>
    </source>
</evidence>
<sequence length="236" mass="26639">MAVPKTKGIQRDHILDMEIGDYYPIQLGENSTYGSGVDANLFNEDWEAWGKRCWKDEIQLSPTGQTIIADGVFYMIKVAEGLLISDRIVKSNITMNDLKYHLSNNYLEGELRSFDGVEGVIRSITGGIGWCDANGNLIDPNLMPNIQYGAYPIYNEYDEYLVRSNLYGKIEANDNNVWNHFTYKTITQNLYWADPRFPICRGGEGGGKTVITTIGSGTLDKLAGFRPVFDYGYKNR</sequence>
<organism evidence="1 2">
    <name type="scientific">Paenibacillus agilis</name>
    <dbReference type="NCBI Taxonomy" id="3020863"/>
    <lineage>
        <taxon>Bacteria</taxon>
        <taxon>Bacillati</taxon>
        <taxon>Bacillota</taxon>
        <taxon>Bacilli</taxon>
        <taxon>Bacillales</taxon>
        <taxon>Paenibacillaceae</taxon>
        <taxon>Paenibacillus</taxon>
    </lineage>
</organism>
<dbReference type="Proteomes" id="UP000318102">
    <property type="component" value="Unassembled WGS sequence"/>
</dbReference>
<accession>A0A559IEL4</accession>
<dbReference type="RefSeq" id="WP_144994920.1">
    <property type="nucleotide sequence ID" value="NZ_VNJK01000006.1"/>
</dbReference>